<evidence type="ECO:0000313" key="2">
    <source>
        <dbReference type="Proteomes" id="UP001431776"/>
    </source>
</evidence>
<name>A0AAW6U0B9_9BACT</name>
<dbReference type="InterPro" id="IPR009057">
    <property type="entry name" value="Homeodomain-like_sf"/>
</dbReference>
<dbReference type="PANTHER" id="PTHR34849:SF3">
    <property type="entry name" value="SSR2962 PROTEIN"/>
    <property type="match status" value="1"/>
</dbReference>
<dbReference type="Proteomes" id="UP001431776">
    <property type="component" value="Unassembled WGS sequence"/>
</dbReference>
<dbReference type="Pfam" id="PF04255">
    <property type="entry name" value="DUF433"/>
    <property type="match status" value="1"/>
</dbReference>
<dbReference type="EMBL" id="JASCXX010000032">
    <property type="protein sequence ID" value="MDI6451292.1"/>
    <property type="molecule type" value="Genomic_DNA"/>
</dbReference>
<keyword evidence="2" id="KW-1185">Reference proteome</keyword>
<proteinExistence type="predicted"/>
<evidence type="ECO:0000313" key="1">
    <source>
        <dbReference type="EMBL" id="MDI6451292.1"/>
    </source>
</evidence>
<accession>A0AAW6U0B9</accession>
<reference evidence="1" key="1">
    <citation type="submission" date="2023-05" db="EMBL/GenBank/DDBJ databases">
        <title>Anaerotaeda fermentans gen. nov., sp. nov., a novel anaerobic planctomycete of the new family within the order Sedimentisphaerales isolated from Taman Peninsula, Russia.</title>
        <authorList>
            <person name="Khomyakova M.A."/>
            <person name="Merkel A.Y."/>
            <person name="Slobodkin A.I."/>
        </authorList>
    </citation>
    <scope>NUCLEOTIDE SEQUENCE</scope>
    <source>
        <strain evidence="1">M17dextr</strain>
    </source>
</reference>
<sequence>MLVQDTAMEKLDRITIDPNVCLGQPTLRGMRITVTVVLKMLGGGKSVEEVLRAYPELEAEDVRQAMRYAAWVVSDQIPAVSA</sequence>
<dbReference type="InterPro" id="IPR007367">
    <property type="entry name" value="DUF433"/>
</dbReference>
<dbReference type="PANTHER" id="PTHR34849">
    <property type="entry name" value="SSL5025 PROTEIN"/>
    <property type="match status" value="1"/>
</dbReference>
<organism evidence="1 2">
    <name type="scientific">Anaerobaca lacustris</name>
    <dbReference type="NCBI Taxonomy" id="3044600"/>
    <lineage>
        <taxon>Bacteria</taxon>
        <taxon>Pseudomonadati</taxon>
        <taxon>Planctomycetota</taxon>
        <taxon>Phycisphaerae</taxon>
        <taxon>Sedimentisphaerales</taxon>
        <taxon>Anaerobacaceae</taxon>
        <taxon>Anaerobaca</taxon>
    </lineage>
</organism>
<protein>
    <submittedName>
        <fullName evidence="1">DUF433 domain-containing protein</fullName>
    </submittedName>
</protein>
<gene>
    <name evidence="1" type="ORF">QJ522_19680</name>
</gene>
<dbReference type="RefSeq" id="WP_349246700.1">
    <property type="nucleotide sequence ID" value="NZ_JASCXX010000032.1"/>
</dbReference>
<dbReference type="SUPFAM" id="SSF46689">
    <property type="entry name" value="Homeodomain-like"/>
    <property type="match status" value="1"/>
</dbReference>
<dbReference type="Gene3D" id="1.10.10.10">
    <property type="entry name" value="Winged helix-like DNA-binding domain superfamily/Winged helix DNA-binding domain"/>
    <property type="match status" value="1"/>
</dbReference>
<comment type="caution">
    <text evidence="1">The sequence shown here is derived from an EMBL/GenBank/DDBJ whole genome shotgun (WGS) entry which is preliminary data.</text>
</comment>
<dbReference type="AlphaFoldDB" id="A0AAW6U0B9"/>
<dbReference type="InterPro" id="IPR036388">
    <property type="entry name" value="WH-like_DNA-bd_sf"/>
</dbReference>